<name>A0A0A9HZB2_ARUDO</name>
<dbReference type="AlphaFoldDB" id="A0A0A9HZB2"/>
<keyword evidence="1" id="KW-1133">Transmembrane helix</keyword>
<keyword evidence="1" id="KW-0472">Membrane</keyword>
<proteinExistence type="predicted"/>
<reference evidence="3" key="1">
    <citation type="submission" date="2014-09" db="EMBL/GenBank/DDBJ databases">
        <authorList>
            <person name="Magalhaes I.L.F."/>
            <person name="Oliveira U."/>
            <person name="Santos F.R."/>
            <person name="Vidigal T.H.D.A."/>
            <person name="Brescovit A.D."/>
            <person name="Santos A.J."/>
        </authorList>
    </citation>
    <scope>NUCLEOTIDE SEQUENCE</scope>
    <source>
        <tissue evidence="3">Shoot tissue taken approximately 20 cm above the soil surface</tissue>
    </source>
</reference>
<dbReference type="EMBL" id="GBRH01159623">
    <property type="protein sequence ID" value="JAE38273.1"/>
    <property type="molecule type" value="Transcribed_RNA"/>
</dbReference>
<evidence type="ECO:0000256" key="2">
    <source>
        <dbReference type="SAM" id="SignalP"/>
    </source>
</evidence>
<keyword evidence="1" id="KW-0812">Transmembrane</keyword>
<accession>A0A0A9HZB2</accession>
<evidence type="ECO:0000256" key="1">
    <source>
        <dbReference type="SAM" id="Phobius"/>
    </source>
</evidence>
<evidence type="ECO:0000313" key="3">
    <source>
        <dbReference type="EMBL" id="JAE38273.1"/>
    </source>
</evidence>
<reference evidence="3" key="2">
    <citation type="journal article" date="2015" name="Data Brief">
        <title>Shoot transcriptome of the giant reed, Arundo donax.</title>
        <authorList>
            <person name="Barrero R.A."/>
            <person name="Guerrero F.D."/>
            <person name="Moolhuijzen P."/>
            <person name="Goolsby J.A."/>
            <person name="Tidwell J."/>
            <person name="Bellgard S.E."/>
            <person name="Bellgard M.I."/>
        </authorList>
    </citation>
    <scope>NUCLEOTIDE SEQUENCE</scope>
    <source>
        <tissue evidence="3">Shoot tissue taken approximately 20 cm above the soil surface</tissue>
    </source>
</reference>
<keyword evidence="2" id="KW-0732">Signal</keyword>
<sequence>MHISTFLLCMTVLLKASILCDNHHGCHQESVILYSYFISILVVLSAYSLLSFSPCAYQWCE</sequence>
<feature type="signal peptide" evidence="2">
    <location>
        <begin position="1"/>
        <end position="16"/>
    </location>
</feature>
<feature type="chain" id="PRO_5002065671" evidence="2">
    <location>
        <begin position="17"/>
        <end position="61"/>
    </location>
</feature>
<feature type="transmembrane region" description="Helical" evidence="1">
    <location>
        <begin position="36"/>
        <end position="57"/>
    </location>
</feature>
<protein>
    <submittedName>
        <fullName evidence="3">Uncharacterized protein</fullName>
    </submittedName>
</protein>
<organism evidence="3">
    <name type="scientific">Arundo donax</name>
    <name type="common">Giant reed</name>
    <name type="synonym">Donax arundinaceus</name>
    <dbReference type="NCBI Taxonomy" id="35708"/>
    <lineage>
        <taxon>Eukaryota</taxon>
        <taxon>Viridiplantae</taxon>
        <taxon>Streptophyta</taxon>
        <taxon>Embryophyta</taxon>
        <taxon>Tracheophyta</taxon>
        <taxon>Spermatophyta</taxon>
        <taxon>Magnoliopsida</taxon>
        <taxon>Liliopsida</taxon>
        <taxon>Poales</taxon>
        <taxon>Poaceae</taxon>
        <taxon>PACMAD clade</taxon>
        <taxon>Arundinoideae</taxon>
        <taxon>Arundineae</taxon>
        <taxon>Arundo</taxon>
    </lineage>
</organism>